<keyword evidence="5" id="KW-1185">Reference proteome</keyword>
<comment type="caution">
    <text evidence="4">The sequence shown here is derived from an EMBL/GenBank/DDBJ whole genome shotgun (WGS) entry which is preliminary data.</text>
</comment>
<evidence type="ECO:0000259" key="2">
    <source>
        <dbReference type="SMART" id="SM00322"/>
    </source>
</evidence>
<accession>A0AAD5ZQ32</accession>
<dbReference type="InterPro" id="IPR012337">
    <property type="entry name" value="RNaseH-like_sf"/>
</dbReference>
<dbReference type="PROSITE" id="PS50084">
    <property type="entry name" value="KH_TYPE_1"/>
    <property type="match status" value="1"/>
</dbReference>
<dbReference type="AlphaFoldDB" id="A0AAD5ZQ32"/>
<evidence type="ECO:0008006" key="6">
    <source>
        <dbReference type="Google" id="ProtNLM"/>
    </source>
</evidence>
<feature type="domain" description="3'-5' exonuclease" evidence="3">
    <location>
        <begin position="46"/>
        <end position="234"/>
    </location>
</feature>
<dbReference type="SUPFAM" id="SSF54791">
    <property type="entry name" value="Eukaryotic type KH-domain (KH-domain type I)"/>
    <property type="match status" value="1"/>
</dbReference>
<dbReference type="GO" id="GO:0006139">
    <property type="term" value="P:nucleobase-containing compound metabolic process"/>
    <property type="evidence" value="ECO:0007669"/>
    <property type="project" value="InterPro"/>
</dbReference>
<evidence type="ECO:0000313" key="5">
    <source>
        <dbReference type="Proteomes" id="UP001210211"/>
    </source>
</evidence>
<dbReference type="CDD" id="cd00105">
    <property type="entry name" value="KH-I"/>
    <property type="match status" value="1"/>
</dbReference>
<dbReference type="PANTHER" id="PTHR46814">
    <property type="entry name" value="EGALITARIAN, ISOFORM B"/>
    <property type="match status" value="1"/>
</dbReference>
<dbReference type="PANTHER" id="PTHR46814:SF1">
    <property type="entry name" value="EGALITARIAN, ISOFORM B"/>
    <property type="match status" value="1"/>
</dbReference>
<evidence type="ECO:0000313" key="4">
    <source>
        <dbReference type="EMBL" id="KAJ3701948.1"/>
    </source>
</evidence>
<dbReference type="InterPro" id="IPR002562">
    <property type="entry name" value="3'-5'_exonuclease_dom"/>
</dbReference>
<organism evidence="4 5">
    <name type="scientific">Rhynchospora tenuis</name>
    <dbReference type="NCBI Taxonomy" id="198213"/>
    <lineage>
        <taxon>Eukaryota</taxon>
        <taxon>Viridiplantae</taxon>
        <taxon>Streptophyta</taxon>
        <taxon>Embryophyta</taxon>
        <taxon>Tracheophyta</taxon>
        <taxon>Spermatophyta</taxon>
        <taxon>Magnoliopsida</taxon>
        <taxon>Liliopsida</taxon>
        <taxon>Poales</taxon>
        <taxon>Cyperaceae</taxon>
        <taxon>Cyperoideae</taxon>
        <taxon>Rhynchosporeae</taxon>
        <taxon>Rhynchospora</taxon>
    </lineage>
</organism>
<reference evidence="4 5" key="1">
    <citation type="journal article" date="2022" name="Cell">
        <title>Repeat-based holocentromeres influence genome architecture and karyotype evolution.</title>
        <authorList>
            <person name="Hofstatter P.G."/>
            <person name="Thangavel G."/>
            <person name="Lux T."/>
            <person name="Neumann P."/>
            <person name="Vondrak T."/>
            <person name="Novak P."/>
            <person name="Zhang M."/>
            <person name="Costa L."/>
            <person name="Castellani M."/>
            <person name="Scott A."/>
            <person name="Toegelov H."/>
            <person name="Fuchs J."/>
            <person name="Mata-Sucre Y."/>
            <person name="Dias Y."/>
            <person name="Vanzela A.L.L."/>
            <person name="Huettel B."/>
            <person name="Almeida C.C.S."/>
            <person name="Simkova H."/>
            <person name="Souza G."/>
            <person name="Pedrosa-Harand A."/>
            <person name="Macas J."/>
            <person name="Mayer K.F.X."/>
            <person name="Houben A."/>
            <person name="Marques A."/>
        </authorList>
    </citation>
    <scope>NUCLEOTIDE SEQUENCE [LARGE SCALE GENOMIC DNA]</scope>
    <source>
        <strain evidence="4">RhyTen1mFocal</strain>
    </source>
</reference>
<dbReference type="GO" id="GO:0008408">
    <property type="term" value="F:3'-5' exonuclease activity"/>
    <property type="evidence" value="ECO:0007669"/>
    <property type="project" value="InterPro"/>
</dbReference>
<protein>
    <recommendedName>
        <fullName evidence="6">3'-5' exonuclease domain-containing protein</fullName>
    </recommendedName>
</protein>
<dbReference type="EMBL" id="JAMRDG010000001">
    <property type="protein sequence ID" value="KAJ3701948.1"/>
    <property type="molecule type" value="Genomic_DNA"/>
</dbReference>
<dbReference type="InterPro" id="IPR004088">
    <property type="entry name" value="KH_dom_type_1"/>
</dbReference>
<dbReference type="Proteomes" id="UP001210211">
    <property type="component" value="Unassembled WGS sequence"/>
</dbReference>
<keyword evidence="1" id="KW-0694">RNA-binding</keyword>
<gene>
    <name evidence="4" type="ORF">LUZ61_005653</name>
</gene>
<dbReference type="SUPFAM" id="SSF53098">
    <property type="entry name" value="Ribonuclease H-like"/>
    <property type="match status" value="1"/>
</dbReference>
<dbReference type="InterPro" id="IPR004087">
    <property type="entry name" value="KH_dom"/>
</dbReference>
<evidence type="ECO:0000256" key="1">
    <source>
        <dbReference type="PROSITE-ProRule" id="PRU00117"/>
    </source>
</evidence>
<evidence type="ECO:0000259" key="3">
    <source>
        <dbReference type="SMART" id="SM00474"/>
    </source>
</evidence>
<feature type="domain" description="K Homology" evidence="2">
    <location>
        <begin position="278"/>
        <end position="346"/>
    </location>
</feature>
<dbReference type="GO" id="GO:0003723">
    <property type="term" value="F:RNA binding"/>
    <property type="evidence" value="ECO:0007669"/>
    <property type="project" value="UniProtKB-UniRule"/>
</dbReference>
<dbReference type="Pfam" id="PF00013">
    <property type="entry name" value="KH_1"/>
    <property type="match status" value="1"/>
</dbReference>
<dbReference type="Gene3D" id="3.30.1370.10">
    <property type="entry name" value="K Homology domain, type 1"/>
    <property type="match status" value="1"/>
</dbReference>
<dbReference type="InterPro" id="IPR036612">
    <property type="entry name" value="KH_dom_type_1_sf"/>
</dbReference>
<dbReference type="SMART" id="SM00322">
    <property type="entry name" value="KH"/>
    <property type="match status" value="1"/>
</dbReference>
<dbReference type="CDD" id="cd06148">
    <property type="entry name" value="Egl_like_exo"/>
    <property type="match status" value="1"/>
</dbReference>
<dbReference type="Gene3D" id="3.30.420.10">
    <property type="entry name" value="Ribonuclease H-like superfamily/Ribonuclease H"/>
    <property type="match status" value="1"/>
</dbReference>
<name>A0AAD5ZQ32_9POAL</name>
<dbReference type="InterPro" id="IPR036397">
    <property type="entry name" value="RNaseH_sf"/>
</dbReference>
<sequence length="347" mass="39142">MWLLRMNKISSRIHEPSNRSELMRTIFYLLGGSISYNGDKLPSVPIYIVTKRSQLPVEFLAPSPGDKLVIGLDCEGVNLSRNGTLCIMQLAFANAIFLVDAIEGGAPIMEACKPALESNFVTKVIHDCKRDSEALYFQFGIKLNNVMDTQIAYNIIEEQEGKKQVENCMSFVGLLADPRYCGVSYHEKDEVRALLRQDPSFWTRRPLSEIMIRSATDDVKFLLYIYQKMIDKLSKQSLWRVLHRGVLYCQCYCLQYSNADWSPSPPIPFPVGVSVPVREVLSILNIPLGRMGCVIGKRGSFIRFVEQSSNAKIFTGRSGCPDDRVFIIGLPGEVRNAKALIESKLRE</sequence>
<dbReference type="Pfam" id="PF01612">
    <property type="entry name" value="DNA_pol_A_exo1"/>
    <property type="match status" value="1"/>
</dbReference>
<proteinExistence type="predicted"/>
<dbReference type="SMART" id="SM00474">
    <property type="entry name" value="35EXOc"/>
    <property type="match status" value="1"/>
</dbReference>